<organism evidence="7 8">
    <name type="scientific">Cyclobacterium xiamenense</name>
    <dbReference type="NCBI Taxonomy" id="1297121"/>
    <lineage>
        <taxon>Bacteria</taxon>
        <taxon>Pseudomonadati</taxon>
        <taxon>Bacteroidota</taxon>
        <taxon>Cytophagia</taxon>
        <taxon>Cytophagales</taxon>
        <taxon>Cyclobacteriaceae</taxon>
        <taxon>Cyclobacterium</taxon>
    </lineage>
</organism>
<dbReference type="EMBL" id="FNZH01000002">
    <property type="protein sequence ID" value="SEJ07043.1"/>
    <property type="molecule type" value="Genomic_DNA"/>
</dbReference>
<sequence>MKKITLTVLLGTSLVVSSFGWGQTGHRVVGQIATWHLNKKAERTLRQLLGPESLAMVANWMDEIKSDPDYRFMDPWHYLTVKTGADGYDPSLQEAGGDAFSQTKKIISALREGKLDPTSNVEYVKMLVHLVGDLHQPLHVGTGEDRGGNEVKLSYFNQPTNLHVVWDTRIIDGKNLSYTELAEHLNRRANSDLIRSYQSDPLEKWLQEAVDLRPLIYDLPEDKRIFYEYGYRCYPVIEERLLAAGIRLAGILNELFG</sequence>
<keyword evidence="2" id="KW-0479">Metal-binding</keyword>
<keyword evidence="6" id="KW-0325">Glycoprotein</keyword>
<dbReference type="Proteomes" id="UP000199403">
    <property type="component" value="Unassembled WGS sequence"/>
</dbReference>
<dbReference type="PANTHER" id="PTHR33146">
    <property type="entry name" value="ENDONUCLEASE 4"/>
    <property type="match status" value="1"/>
</dbReference>
<keyword evidence="1" id="KW-0540">Nuclease</keyword>
<evidence type="ECO:0000256" key="4">
    <source>
        <dbReference type="ARBA" id="ARBA00022801"/>
    </source>
</evidence>
<keyword evidence="3" id="KW-0255">Endonuclease</keyword>
<dbReference type="AlphaFoldDB" id="A0A1H6VQZ1"/>
<dbReference type="GO" id="GO:0004519">
    <property type="term" value="F:endonuclease activity"/>
    <property type="evidence" value="ECO:0007669"/>
    <property type="project" value="UniProtKB-KW"/>
</dbReference>
<keyword evidence="5" id="KW-1015">Disulfide bond</keyword>
<dbReference type="SUPFAM" id="SSF48537">
    <property type="entry name" value="Phospholipase C/P1 nuclease"/>
    <property type="match status" value="1"/>
</dbReference>
<keyword evidence="4" id="KW-0378">Hydrolase</keyword>
<dbReference type="InterPro" id="IPR008947">
    <property type="entry name" value="PLipase_C/P1_nuclease_dom_sf"/>
</dbReference>
<evidence type="ECO:0000313" key="8">
    <source>
        <dbReference type="Proteomes" id="UP000199403"/>
    </source>
</evidence>
<accession>A0A1H6VQZ1</accession>
<dbReference type="RefSeq" id="WP_177179582.1">
    <property type="nucleotide sequence ID" value="NZ_FNZH01000002.1"/>
</dbReference>
<dbReference type="Pfam" id="PF02265">
    <property type="entry name" value="S1-P1_nuclease"/>
    <property type="match status" value="1"/>
</dbReference>
<evidence type="ECO:0000256" key="2">
    <source>
        <dbReference type="ARBA" id="ARBA00022723"/>
    </source>
</evidence>
<dbReference type="PANTHER" id="PTHR33146:SF26">
    <property type="entry name" value="ENDONUCLEASE 4"/>
    <property type="match status" value="1"/>
</dbReference>
<dbReference type="CDD" id="cd11010">
    <property type="entry name" value="S1-P1_nuclease"/>
    <property type="match status" value="1"/>
</dbReference>
<proteinExistence type="predicted"/>
<evidence type="ECO:0000256" key="1">
    <source>
        <dbReference type="ARBA" id="ARBA00022722"/>
    </source>
</evidence>
<name>A0A1H6VQZ1_9BACT</name>
<dbReference type="STRING" id="1416801.SAMN05192553_102235"/>
<protein>
    <submittedName>
        <fullName evidence="7">S1/P1 Nuclease</fullName>
    </submittedName>
</protein>
<reference evidence="8" key="1">
    <citation type="submission" date="2016-10" db="EMBL/GenBank/DDBJ databases">
        <authorList>
            <person name="Varghese N."/>
            <person name="Submissions S."/>
        </authorList>
    </citation>
    <scope>NUCLEOTIDE SEQUENCE [LARGE SCALE GENOMIC DNA]</scope>
    <source>
        <strain evidence="8">IBRC-M 10761</strain>
    </source>
</reference>
<evidence type="ECO:0000256" key="6">
    <source>
        <dbReference type="ARBA" id="ARBA00023180"/>
    </source>
</evidence>
<dbReference type="InterPro" id="IPR003154">
    <property type="entry name" value="S1/P1nuclease"/>
</dbReference>
<keyword evidence="8" id="KW-1185">Reference proteome</keyword>
<dbReference type="GO" id="GO:0046872">
    <property type="term" value="F:metal ion binding"/>
    <property type="evidence" value="ECO:0007669"/>
    <property type="project" value="UniProtKB-KW"/>
</dbReference>
<evidence type="ECO:0000256" key="5">
    <source>
        <dbReference type="ARBA" id="ARBA00023157"/>
    </source>
</evidence>
<evidence type="ECO:0000313" key="7">
    <source>
        <dbReference type="EMBL" id="SEJ07043.1"/>
    </source>
</evidence>
<dbReference type="Gene3D" id="1.10.575.10">
    <property type="entry name" value="P1 Nuclease"/>
    <property type="match status" value="1"/>
</dbReference>
<dbReference type="GO" id="GO:0003676">
    <property type="term" value="F:nucleic acid binding"/>
    <property type="evidence" value="ECO:0007669"/>
    <property type="project" value="InterPro"/>
</dbReference>
<gene>
    <name evidence="7" type="ORF">SAMN05192553_102235</name>
</gene>
<dbReference type="GO" id="GO:0016788">
    <property type="term" value="F:hydrolase activity, acting on ester bonds"/>
    <property type="evidence" value="ECO:0007669"/>
    <property type="project" value="InterPro"/>
</dbReference>
<evidence type="ECO:0000256" key="3">
    <source>
        <dbReference type="ARBA" id="ARBA00022759"/>
    </source>
</evidence>
<dbReference type="GO" id="GO:0006308">
    <property type="term" value="P:DNA catabolic process"/>
    <property type="evidence" value="ECO:0007669"/>
    <property type="project" value="InterPro"/>
</dbReference>